<dbReference type="Proteomes" id="UP000026915">
    <property type="component" value="Chromosome 2"/>
</dbReference>
<dbReference type="AlphaFoldDB" id="A0A061EA74"/>
<dbReference type="eggNOG" id="ENOG502SE59">
    <property type="taxonomic scope" value="Eukaryota"/>
</dbReference>
<dbReference type="OrthoDB" id="1001919at2759"/>
<name>A0A061EA74_THECC</name>
<evidence type="ECO:0000313" key="2">
    <source>
        <dbReference type="EMBL" id="EOY01533.1"/>
    </source>
</evidence>
<evidence type="ECO:0000256" key="1">
    <source>
        <dbReference type="SAM" id="MobiDB-lite"/>
    </source>
</evidence>
<reference evidence="2 3" key="1">
    <citation type="journal article" date="2013" name="Genome Biol.">
        <title>The genome sequence of the most widely cultivated cacao type and its use to identify candidate genes regulating pod color.</title>
        <authorList>
            <person name="Motamayor J.C."/>
            <person name="Mockaitis K."/>
            <person name="Schmutz J."/>
            <person name="Haiminen N."/>
            <person name="Iii D.L."/>
            <person name="Cornejo O."/>
            <person name="Findley S.D."/>
            <person name="Zheng P."/>
            <person name="Utro F."/>
            <person name="Royaert S."/>
            <person name="Saski C."/>
            <person name="Jenkins J."/>
            <person name="Podicheti R."/>
            <person name="Zhao M."/>
            <person name="Scheffler B.E."/>
            <person name="Stack J.C."/>
            <person name="Feltus F.A."/>
            <person name="Mustiga G.M."/>
            <person name="Amores F."/>
            <person name="Phillips W."/>
            <person name="Marelli J.P."/>
            <person name="May G.D."/>
            <person name="Shapiro H."/>
            <person name="Ma J."/>
            <person name="Bustamante C.D."/>
            <person name="Schnell R.J."/>
            <person name="Main D."/>
            <person name="Gilbert D."/>
            <person name="Parida L."/>
            <person name="Kuhn D.N."/>
        </authorList>
    </citation>
    <scope>NUCLEOTIDE SEQUENCE [LARGE SCALE GENOMIC DNA]</scope>
    <source>
        <strain evidence="3">cv. Matina 1-6</strain>
    </source>
</reference>
<sequence>MKSHHHPNSAKSKNTMAVVMEGNWTKSVICMLLVLASGSPLWRLPGAEARGPFCCPRMVDCNKVCQGFPNRCVDCKCICGEGDTHSHSHSHTPPLPMASAELIN</sequence>
<keyword evidence="3" id="KW-1185">Reference proteome</keyword>
<evidence type="ECO:0000313" key="3">
    <source>
        <dbReference type="Proteomes" id="UP000026915"/>
    </source>
</evidence>
<proteinExistence type="predicted"/>
<dbReference type="Gramene" id="EOY01533">
    <property type="protein sequence ID" value="EOY01533"/>
    <property type="gene ID" value="TCM_011397"/>
</dbReference>
<feature type="region of interest" description="Disordered" evidence="1">
    <location>
        <begin position="84"/>
        <end position="104"/>
    </location>
</feature>
<organism evidence="2 3">
    <name type="scientific">Theobroma cacao</name>
    <name type="common">Cacao</name>
    <name type="synonym">Cocoa</name>
    <dbReference type="NCBI Taxonomy" id="3641"/>
    <lineage>
        <taxon>Eukaryota</taxon>
        <taxon>Viridiplantae</taxon>
        <taxon>Streptophyta</taxon>
        <taxon>Embryophyta</taxon>
        <taxon>Tracheophyta</taxon>
        <taxon>Spermatophyta</taxon>
        <taxon>Magnoliopsida</taxon>
        <taxon>eudicotyledons</taxon>
        <taxon>Gunneridae</taxon>
        <taxon>Pentapetalae</taxon>
        <taxon>rosids</taxon>
        <taxon>malvids</taxon>
        <taxon>Malvales</taxon>
        <taxon>Malvaceae</taxon>
        <taxon>Byttnerioideae</taxon>
        <taxon>Theobroma</taxon>
    </lineage>
</organism>
<dbReference type="EMBL" id="CM001880">
    <property type="protein sequence ID" value="EOY01533.1"/>
    <property type="molecule type" value="Genomic_DNA"/>
</dbReference>
<dbReference type="InParanoid" id="A0A061EA74"/>
<dbReference type="Gramene" id="Tc02v2_t027570.1">
    <property type="protein sequence ID" value="Tc02v2_p027570.1"/>
    <property type="gene ID" value="Tc02v2_g027570"/>
</dbReference>
<protein>
    <submittedName>
        <fullName evidence="2">Uncharacterized protein</fullName>
    </submittedName>
</protein>
<gene>
    <name evidence="2" type="ORF">TCM_011397</name>
</gene>
<dbReference type="KEGG" id="tcc:18610143"/>
<accession>A0A061EA74</accession>
<dbReference type="HOGENOM" id="CLU_2255068_0_0_1"/>